<reference evidence="2" key="1">
    <citation type="journal article" date="2021" name="BMC Genomics">
        <title>Chromosome-level genome assembly and manually-curated proteome of model necrotroph Parastagonospora nodorum Sn15 reveals a genome-wide trove of candidate effector homologs, and redundancy of virulence-related functions within an accessory chromosome.</title>
        <authorList>
            <person name="Bertazzoni S."/>
            <person name="Jones D.A.B."/>
            <person name="Phan H.T."/>
            <person name="Tan K.-C."/>
            <person name="Hane J.K."/>
        </authorList>
    </citation>
    <scope>NUCLEOTIDE SEQUENCE [LARGE SCALE GENOMIC DNA]</scope>
    <source>
        <strain evidence="2">SN15 / ATCC MYA-4574 / FGSC 10173)</strain>
    </source>
</reference>
<dbReference type="Gene3D" id="2.80.10.50">
    <property type="match status" value="1"/>
</dbReference>
<evidence type="ECO:0000313" key="1">
    <source>
        <dbReference type="EMBL" id="QRC95917.1"/>
    </source>
</evidence>
<dbReference type="AlphaFoldDB" id="A0A7U2F035"/>
<organism evidence="1 2">
    <name type="scientific">Phaeosphaeria nodorum (strain SN15 / ATCC MYA-4574 / FGSC 10173)</name>
    <name type="common">Glume blotch fungus</name>
    <name type="synonym">Parastagonospora nodorum</name>
    <dbReference type="NCBI Taxonomy" id="321614"/>
    <lineage>
        <taxon>Eukaryota</taxon>
        <taxon>Fungi</taxon>
        <taxon>Dikarya</taxon>
        <taxon>Ascomycota</taxon>
        <taxon>Pezizomycotina</taxon>
        <taxon>Dothideomycetes</taxon>
        <taxon>Pleosporomycetidae</taxon>
        <taxon>Pleosporales</taxon>
        <taxon>Pleosporineae</taxon>
        <taxon>Phaeosphaeriaceae</taxon>
        <taxon>Parastagonospora</taxon>
    </lineage>
</organism>
<gene>
    <name evidence="1" type="ORF">JI435_055550</name>
</gene>
<dbReference type="OrthoDB" id="3439489at2759"/>
<evidence type="ECO:0000313" key="2">
    <source>
        <dbReference type="Proteomes" id="UP000663193"/>
    </source>
</evidence>
<dbReference type="Proteomes" id="UP000663193">
    <property type="component" value="Chromosome 6"/>
</dbReference>
<protein>
    <submittedName>
        <fullName evidence="1">Uncharacterized protein</fullName>
    </submittedName>
</protein>
<dbReference type="VEuPathDB" id="FungiDB:JI435_055550"/>
<keyword evidence="2" id="KW-1185">Reference proteome</keyword>
<name>A0A7U2F035_PHANO</name>
<dbReference type="InterPro" id="IPR031755">
    <property type="entry name" value="Inhibitor_I66"/>
</dbReference>
<dbReference type="GO" id="GO:0004867">
    <property type="term" value="F:serine-type endopeptidase inhibitor activity"/>
    <property type="evidence" value="ECO:0007669"/>
    <property type="project" value="InterPro"/>
</dbReference>
<sequence length="232" mass="25252">MRSSSVTPLPSRSALWIIVNMQSVTSLCTQAPGLPPITVSYRSFAANVRMATYVLTPKLVPSVCHHLPIRPAHSNPTIYTIPSMHFPRSIISTLLASIPLATMHTLPTPFTIEINGLPIAPPTAGADSPPQATLGTADNAAKFSLKDGVLECEGWMLGRNKTEDRSLLPKKVAWFRVGETEREQVHPVAVEKSGDGEEYKPMFHGAHLQEQDGSVFANLMEETATVQVKMQS</sequence>
<proteinExistence type="predicted"/>
<accession>A0A7U2F035</accession>
<dbReference type="EMBL" id="CP069028">
    <property type="protein sequence ID" value="QRC95917.1"/>
    <property type="molecule type" value="Genomic_DNA"/>
</dbReference>
<dbReference type="Pfam" id="PF16850">
    <property type="entry name" value="Inhibitor_I66"/>
    <property type="match status" value="1"/>
</dbReference>